<reference evidence="1" key="2">
    <citation type="journal article" date="2015" name="Fish Shellfish Immunol.">
        <title>Early steps in the European eel (Anguilla anguilla)-Vibrio vulnificus interaction in the gills: Role of the RtxA13 toxin.</title>
        <authorList>
            <person name="Callol A."/>
            <person name="Pajuelo D."/>
            <person name="Ebbesson L."/>
            <person name="Teles M."/>
            <person name="MacKenzie S."/>
            <person name="Amaro C."/>
        </authorList>
    </citation>
    <scope>NUCLEOTIDE SEQUENCE</scope>
</reference>
<reference evidence="1" key="1">
    <citation type="submission" date="2014-11" db="EMBL/GenBank/DDBJ databases">
        <authorList>
            <person name="Amaro Gonzalez C."/>
        </authorList>
    </citation>
    <scope>NUCLEOTIDE SEQUENCE</scope>
</reference>
<evidence type="ECO:0000313" key="1">
    <source>
        <dbReference type="EMBL" id="JAH95907.1"/>
    </source>
</evidence>
<accession>A0A0E9WZJ7</accession>
<name>A0A0E9WZJ7_ANGAN</name>
<protein>
    <submittedName>
        <fullName evidence="1">Uncharacterized protein</fullName>
    </submittedName>
</protein>
<dbReference type="EMBL" id="GBXM01012670">
    <property type="protein sequence ID" value="JAH95907.1"/>
    <property type="molecule type" value="Transcribed_RNA"/>
</dbReference>
<organism evidence="1">
    <name type="scientific">Anguilla anguilla</name>
    <name type="common">European freshwater eel</name>
    <name type="synonym">Muraena anguilla</name>
    <dbReference type="NCBI Taxonomy" id="7936"/>
    <lineage>
        <taxon>Eukaryota</taxon>
        <taxon>Metazoa</taxon>
        <taxon>Chordata</taxon>
        <taxon>Craniata</taxon>
        <taxon>Vertebrata</taxon>
        <taxon>Euteleostomi</taxon>
        <taxon>Actinopterygii</taxon>
        <taxon>Neopterygii</taxon>
        <taxon>Teleostei</taxon>
        <taxon>Anguilliformes</taxon>
        <taxon>Anguillidae</taxon>
        <taxon>Anguilla</taxon>
    </lineage>
</organism>
<dbReference type="AlphaFoldDB" id="A0A0E9WZJ7"/>
<proteinExistence type="predicted"/>
<sequence length="58" mass="6526">MPKNTPLCFIDESLCLSVYKTVFLRIILSPTVEVFIDLPFVITELTSVLLLLNDVPNS</sequence>